<feature type="non-terminal residue" evidence="2">
    <location>
        <position position="584"/>
    </location>
</feature>
<feature type="domain" description="Heterokaryon incompatibility" evidence="1">
    <location>
        <begin position="112"/>
        <end position="245"/>
    </location>
</feature>
<evidence type="ECO:0000259" key="1">
    <source>
        <dbReference type="Pfam" id="PF06985"/>
    </source>
</evidence>
<dbReference type="GeneID" id="92079472"/>
<dbReference type="RefSeq" id="XP_066698808.1">
    <property type="nucleotide sequence ID" value="XM_066846410.1"/>
</dbReference>
<comment type="caution">
    <text evidence="2">The sequence shown here is derived from an EMBL/GenBank/DDBJ whole genome shotgun (WGS) entry which is preliminary data.</text>
</comment>
<dbReference type="InterPro" id="IPR010730">
    <property type="entry name" value="HET"/>
</dbReference>
<organism evidence="2 3">
    <name type="scientific">Apiospora aurea</name>
    <dbReference type="NCBI Taxonomy" id="335848"/>
    <lineage>
        <taxon>Eukaryota</taxon>
        <taxon>Fungi</taxon>
        <taxon>Dikarya</taxon>
        <taxon>Ascomycota</taxon>
        <taxon>Pezizomycotina</taxon>
        <taxon>Sordariomycetes</taxon>
        <taxon>Xylariomycetidae</taxon>
        <taxon>Amphisphaeriales</taxon>
        <taxon>Apiosporaceae</taxon>
        <taxon>Apiospora</taxon>
    </lineage>
</organism>
<dbReference type="PANTHER" id="PTHR33112">
    <property type="entry name" value="DOMAIN PROTEIN, PUTATIVE-RELATED"/>
    <property type="match status" value="1"/>
</dbReference>
<dbReference type="Proteomes" id="UP001391051">
    <property type="component" value="Unassembled WGS sequence"/>
</dbReference>
<dbReference type="EMBL" id="JAQQWE010000006">
    <property type="protein sequence ID" value="KAK7949302.1"/>
    <property type="molecule type" value="Genomic_DNA"/>
</dbReference>
<evidence type="ECO:0000313" key="2">
    <source>
        <dbReference type="EMBL" id="KAK7949302.1"/>
    </source>
</evidence>
<reference evidence="2 3" key="1">
    <citation type="submission" date="2023-01" db="EMBL/GenBank/DDBJ databases">
        <title>Analysis of 21 Apiospora genomes using comparative genomics revels a genus with tremendous synthesis potential of carbohydrate active enzymes and secondary metabolites.</title>
        <authorList>
            <person name="Sorensen T."/>
        </authorList>
    </citation>
    <scope>NUCLEOTIDE SEQUENCE [LARGE SCALE GENOMIC DNA]</scope>
    <source>
        <strain evidence="2 3">CBS 24483</strain>
    </source>
</reference>
<protein>
    <recommendedName>
        <fullName evidence="1">Heterokaryon incompatibility domain-containing protein</fullName>
    </recommendedName>
</protein>
<dbReference type="Pfam" id="PF06985">
    <property type="entry name" value="HET"/>
    <property type="match status" value="1"/>
</dbReference>
<gene>
    <name evidence="2" type="ORF">PG986_010188</name>
</gene>
<dbReference type="PANTHER" id="PTHR33112:SF1">
    <property type="entry name" value="HETEROKARYON INCOMPATIBILITY DOMAIN-CONTAINING PROTEIN"/>
    <property type="match status" value="1"/>
</dbReference>
<accession>A0ABR1QAH1</accession>
<evidence type="ECO:0000313" key="3">
    <source>
        <dbReference type="Proteomes" id="UP001391051"/>
    </source>
</evidence>
<name>A0ABR1QAH1_9PEZI</name>
<proteinExistence type="predicted"/>
<keyword evidence="3" id="KW-1185">Reference proteome</keyword>
<sequence length="584" mass="65896">MDSLALRPTYHLVSVHHVDGRCLVFSGSKDMYAWTDGFLALSDPINPPNYGIRVPNPGKADIKFIKQCLHRCRETHGRRCKTPMGSPTSNLRVIDCQLRTPEVVDAPDNCQYAALSYVWGSPQISATGGQSTETFPRVVSDAILATTMLGIRYLWVDRHCIDQDDESHKHQQIQQMGQIYSYAEVTLIAAGGPDASCGLPGIGSVSRFARARLETCGVLLQEGARHVGHFVKESVWATRGWTLQESFLSRRRVIFTESEAAFLCNCSHAAESWRVPYTLPAANLLSIAPFEALTPKAFFSYDSTVRYKARAEMLKAMLEQYTARKPMYQSDALNACTGVFRLLETGEEKFICGLLTTIYSPQAATTNFTMWLAWYHKNPSRRRPGFPSWPFLGWDGPAMMGMAEMARPVFWNRTYEHSKGEGIHPNNRPLYLAIESLDTATGLSHRLRLQGRMFSINARNLHDHEMQSLRELGQRQTPDDVDRACTKGVYAELEVAGTGTKELRLVCMDPVNPRLGVYKGLLLWITDYSLIEPDDQWGPPILLFEKHQDVFERAGFVHHGSSASIWFDDRGIYMHQSPELRDKH</sequence>